<evidence type="ECO:0000256" key="1">
    <source>
        <dbReference type="SAM" id="Phobius"/>
    </source>
</evidence>
<dbReference type="GO" id="GO:0005886">
    <property type="term" value="C:plasma membrane"/>
    <property type="evidence" value="ECO:0007669"/>
    <property type="project" value="UniProtKB-SubCell"/>
</dbReference>
<dbReference type="EMBL" id="BIFH01000015">
    <property type="protein sequence ID" value="GCD93978.1"/>
    <property type="molecule type" value="Genomic_DNA"/>
</dbReference>
<evidence type="ECO:0000313" key="2">
    <source>
        <dbReference type="EMBL" id="GCD93978.1"/>
    </source>
</evidence>
<dbReference type="OrthoDB" id="3217553at2"/>
<organism evidence="2 3">
    <name type="scientific">Embleya hyalina</name>
    <dbReference type="NCBI Taxonomy" id="516124"/>
    <lineage>
        <taxon>Bacteria</taxon>
        <taxon>Bacillati</taxon>
        <taxon>Actinomycetota</taxon>
        <taxon>Actinomycetes</taxon>
        <taxon>Kitasatosporales</taxon>
        <taxon>Streptomycetaceae</taxon>
        <taxon>Embleya</taxon>
    </lineage>
</organism>
<accession>A0A401YHD2</accession>
<evidence type="ECO:0000313" key="3">
    <source>
        <dbReference type="Proteomes" id="UP000286931"/>
    </source>
</evidence>
<keyword evidence="1" id="KW-1133">Transmembrane helix</keyword>
<dbReference type="Proteomes" id="UP000286931">
    <property type="component" value="Unassembled WGS sequence"/>
</dbReference>
<feature type="transmembrane region" description="Helical" evidence="1">
    <location>
        <begin position="53"/>
        <end position="74"/>
    </location>
</feature>
<dbReference type="GO" id="GO:0140359">
    <property type="term" value="F:ABC-type transporter activity"/>
    <property type="evidence" value="ECO:0007669"/>
    <property type="project" value="InterPro"/>
</dbReference>
<gene>
    <name evidence="2" type="ORF">EHYA_01634</name>
</gene>
<keyword evidence="1" id="KW-0812">Transmembrane</keyword>
<dbReference type="AlphaFoldDB" id="A0A401YHD2"/>
<dbReference type="Pfam" id="PF12679">
    <property type="entry name" value="ABC2_membrane_2"/>
    <property type="match status" value="1"/>
</dbReference>
<keyword evidence="3" id="KW-1185">Reference proteome</keyword>
<reference evidence="2 3" key="1">
    <citation type="submission" date="2018-12" db="EMBL/GenBank/DDBJ databases">
        <title>Draft genome sequence of Embleya hyalina NBRC 13850T.</title>
        <authorList>
            <person name="Komaki H."/>
            <person name="Hosoyama A."/>
            <person name="Kimura A."/>
            <person name="Ichikawa N."/>
            <person name="Tamura T."/>
        </authorList>
    </citation>
    <scope>NUCLEOTIDE SEQUENCE [LARGE SCALE GENOMIC DNA]</scope>
    <source>
        <strain evidence="2 3">NBRC 13850</strain>
    </source>
</reference>
<comment type="caution">
    <text evidence="2">The sequence shown here is derived from an EMBL/GenBank/DDBJ whole genome shotgun (WGS) entry which is preliminary data.</text>
</comment>
<proteinExistence type="predicted"/>
<feature type="transmembrane region" description="Helical" evidence="1">
    <location>
        <begin position="94"/>
        <end position="114"/>
    </location>
</feature>
<feature type="transmembrane region" description="Helical" evidence="1">
    <location>
        <begin position="230"/>
        <end position="249"/>
    </location>
</feature>
<feature type="transmembrane region" description="Helical" evidence="1">
    <location>
        <begin position="153"/>
        <end position="179"/>
    </location>
</feature>
<dbReference type="PANTHER" id="PTHR37305">
    <property type="entry name" value="INTEGRAL MEMBRANE PROTEIN-RELATED"/>
    <property type="match status" value="1"/>
</dbReference>
<dbReference type="RefSeq" id="WP_126636221.1">
    <property type="nucleotide sequence ID" value="NZ_BIFH01000015.1"/>
</dbReference>
<sequence>MSPTDALPKTGVLSPAFGHSTADAESFGAERLPRLRGLMRSELRLVFLRPRTAAMLGFLALVPVLLGVALRYFHDGGSSRGGGDGGTMDFVNQVTGNGLFLVFASLAAALPFFLPMTVGVVAGDSIAGEAHGGTLRYLLVAPAGRTRLLLVKFAGVLTFCLAATLTIAMSALAVGAALFPMGDVPLLTGDSISMVEASWRAVLIALCVAASLVGLAAIGLFVSTLTTVPVAAMATTVGVVIVTAILTGIPQLSGLHPWLFTDAWMSFGDLLRDPIPTGEILRNLGMQAAYAAVFGAAAWARLNERDITT</sequence>
<name>A0A401YHD2_9ACTN</name>
<feature type="transmembrane region" description="Helical" evidence="1">
    <location>
        <begin position="280"/>
        <end position="300"/>
    </location>
</feature>
<dbReference type="PANTHER" id="PTHR37305:SF1">
    <property type="entry name" value="MEMBRANE PROTEIN"/>
    <property type="match status" value="1"/>
</dbReference>
<feature type="transmembrane region" description="Helical" evidence="1">
    <location>
        <begin position="199"/>
        <end position="223"/>
    </location>
</feature>
<protein>
    <submittedName>
        <fullName evidence="2">ABC transporter permease</fullName>
    </submittedName>
</protein>
<keyword evidence="1" id="KW-0472">Membrane</keyword>